<keyword evidence="3" id="KW-1185">Reference proteome</keyword>
<dbReference type="CDD" id="cd04301">
    <property type="entry name" value="NAT_SF"/>
    <property type="match status" value="1"/>
</dbReference>
<name>A9AYU2_HERA2</name>
<dbReference type="Pfam" id="PF13302">
    <property type="entry name" value="Acetyltransf_3"/>
    <property type="match status" value="1"/>
</dbReference>
<accession>A9AYU2</accession>
<dbReference type="InterPro" id="IPR016181">
    <property type="entry name" value="Acyl_CoA_acyltransferase"/>
</dbReference>
<dbReference type="PANTHER" id="PTHR43415:SF3">
    <property type="entry name" value="GNAT-FAMILY ACETYLTRANSFERASE"/>
    <property type="match status" value="1"/>
</dbReference>
<dbReference type="SUPFAM" id="SSF55729">
    <property type="entry name" value="Acyl-CoA N-acyltransferases (Nat)"/>
    <property type="match status" value="1"/>
</dbReference>
<feature type="domain" description="N-acetyltransferase" evidence="1">
    <location>
        <begin position="7"/>
        <end position="165"/>
    </location>
</feature>
<dbReference type="BioCyc" id="HAUR316274:GHYA-2458-MONOMER"/>
<dbReference type="KEGG" id="hau:Haur_2430"/>
<organism evidence="2 3">
    <name type="scientific">Herpetosiphon aurantiacus (strain ATCC 23779 / DSM 785 / 114-95)</name>
    <dbReference type="NCBI Taxonomy" id="316274"/>
    <lineage>
        <taxon>Bacteria</taxon>
        <taxon>Bacillati</taxon>
        <taxon>Chloroflexota</taxon>
        <taxon>Chloroflexia</taxon>
        <taxon>Herpetosiphonales</taxon>
        <taxon>Herpetosiphonaceae</taxon>
        <taxon>Herpetosiphon</taxon>
    </lineage>
</organism>
<dbReference type="PROSITE" id="PS51186">
    <property type="entry name" value="GNAT"/>
    <property type="match status" value="1"/>
</dbReference>
<reference evidence="2 3" key="1">
    <citation type="journal article" date="2011" name="Stand. Genomic Sci.">
        <title>Complete genome sequence of the filamentous gliding predatory bacterium Herpetosiphon aurantiacus type strain (114-95(T)).</title>
        <authorList>
            <person name="Kiss H."/>
            <person name="Nett M."/>
            <person name="Domin N."/>
            <person name="Martin K."/>
            <person name="Maresca J.A."/>
            <person name="Copeland A."/>
            <person name="Lapidus A."/>
            <person name="Lucas S."/>
            <person name="Berry K.W."/>
            <person name="Glavina Del Rio T."/>
            <person name="Dalin E."/>
            <person name="Tice H."/>
            <person name="Pitluck S."/>
            <person name="Richardson P."/>
            <person name="Bruce D."/>
            <person name="Goodwin L."/>
            <person name="Han C."/>
            <person name="Detter J.C."/>
            <person name="Schmutz J."/>
            <person name="Brettin T."/>
            <person name="Land M."/>
            <person name="Hauser L."/>
            <person name="Kyrpides N.C."/>
            <person name="Ivanova N."/>
            <person name="Goker M."/>
            <person name="Woyke T."/>
            <person name="Klenk H.P."/>
            <person name="Bryant D.A."/>
        </authorList>
    </citation>
    <scope>NUCLEOTIDE SEQUENCE [LARGE SCALE GENOMIC DNA]</scope>
    <source>
        <strain evidence="3">ATCC 23779 / DSM 785 / 114-95</strain>
    </source>
</reference>
<gene>
    <name evidence="2" type="ordered locus">Haur_2430</name>
</gene>
<proteinExistence type="predicted"/>
<dbReference type="Gene3D" id="3.40.630.30">
    <property type="match status" value="1"/>
</dbReference>
<dbReference type="HOGENOM" id="CLU_013985_3_2_0"/>
<evidence type="ECO:0000313" key="2">
    <source>
        <dbReference type="EMBL" id="ABX05070.1"/>
    </source>
</evidence>
<dbReference type="Proteomes" id="UP000000787">
    <property type="component" value="Chromosome"/>
</dbReference>
<dbReference type="InterPro" id="IPR000182">
    <property type="entry name" value="GNAT_dom"/>
</dbReference>
<dbReference type="EMBL" id="CP000875">
    <property type="protein sequence ID" value="ABX05070.1"/>
    <property type="molecule type" value="Genomic_DNA"/>
</dbReference>
<dbReference type="STRING" id="316274.Haur_2430"/>
<protein>
    <submittedName>
        <fullName evidence="2">GCN5-related N-acetyltransferase</fullName>
    </submittedName>
</protein>
<dbReference type="eggNOG" id="COG1670">
    <property type="taxonomic scope" value="Bacteria"/>
</dbReference>
<evidence type="ECO:0000259" key="1">
    <source>
        <dbReference type="PROSITE" id="PS51186"/>
    </source>
</evidence>
<sequence>MLKGNLVTLRSIEREDSKILHELEKNVELVLLGDGTWSPTSLASIEKRFEKHLENPEKSWFIIEVEGVVIGTIGLHHQDRVAQCSEFGIGIYHPDYVGKGYGSDAIQVLLGWAFRIQNYRRIWLTTGSNNPRAVAAYEKCGFIHEGRLRQHFYNNGEYVDVIQMGMLRSEWEAKRPEHKA</sequence>
<dbReference type="AlphaFoldDB" id="A9AYU2"/>
<dbReference type="InParanoid" id="A9AYU2"/>
<dbReference type="PANTHER" id="PTHR43415">
    <property type="entry name" value="SPERMIDINE N(1)-ACETYLTRANSFERASE"/>
    <property type="match status" value="1"/>
</dbReference>
<evidence type="ECO:0000313" key="3">
    <source>
        <dbReference type="Proteomes" id="UP000000787"/>
    </source>
</evidence>
<dbReference type="GO" id="GO:0016747">
    <property type="term" value="F:acyltransferase activity, transferring groups other than amino-acyl groups"/>
    <property type="evidence" value="ECO:0007669"/>
    <property type="project" value="InterPro"/>
</dbReference>